<dbReference type="InterPro" id="IPR052066">
    <property type="entry name" value="Glycosphingolipid_Hydrolases"/>
</dbReference>
<evidence type="ECO:0000256" key="2">
    <source>
        <dbReference type="ARBA" id="ARBA00022801"/>
    </source>
</evidence>
<dbReference type="InterPro" id="IPR017853">
    <property type="entry name" value="GH"/>
</dbReference>
<feature type="domain" description="Glycoside hydrolase family 5" evidence="6">
    <location>
        <begin position="65"/>
        <end position="377"/>
    </location>
</feature>
<sequence>MLTFIYLKKKMISVALIILFLGKVISEKSDGFISVNPETNMFIDGYGRERFFHGTNVVVKHFPFHPETTGYSKDTFSEDDMKILQKFGLNSIRLGMMLPGYVPKRGEYNETYIKVIQSIVTTAAKYGIYTLLDMHQDVFSPKFCVEGMPDWIVNTHGAKDFPIPLHKPFNLDPKTGYPYSEDCAKFSWADYYFTEAAGQAFQNLYDNVDGLRDEWAHFWKKTADVFKKESSVIGYELINEPFCGNVFKHPTLLIPGVADYLNLQPTYDALQKAIRQVDDQHNIFFEGVTWDFFEVGFTEVPGGKQYQNRSVLSYHYYEPPDFSKKLNFEARLLDLKRLKCGGFLTEMFTVGTDFNSMFEMFDLCDKFKQSWHGWMYKSYGCVEQNLGCLNMSSPGKESIQVANTSRTYPQAVAGHTHSYTFDIKTKVFILVYETVGSCKSGRTIVYFNKNLHYPNGYRYEIYPNFKVTLSENEYFLYLDEVNKVPNTVVTFKLFPLSFTESEEILPVTAMGEKHLSETHNDNEKK</sequence>
<dbReference type="SUPFAM" id="SSF51445">
    <property type="entry name" value="(Trans)glycosidases"/>
    <property type="match status" value="1"/>
</dbReference>
<keyword evidence="3 4" id="KW-0326">Glycosidase</keyword>
<evidence type="ECO:0000313" key="9">
    <source>
        <dbReference type="RefSeq" id="XP_065670675.1"/>
    </source>
</evidence>
<keyword evidence="8" id="KW-1185">Reference proteome</keyword>
<gene>
    <name evidence="9" type="primary">LOC100192295</name>
</gene>
<dbReference type="InterPro" id="IPR013780">
    <property type="entry name" value="Glyco_hydro_b"/>
</dbReference>
<reference evidence="9" key="1">
    <citation type="submission" date="2025-08" db="UniProtKB">
        <authorList>
            <consortium name="RefSeq"/>
        </authorList>
    </citation>
    <scope>IDENTIFICATION</scope>
</reference>
<proteinExistence type="inferred from homology"/>
<name>A0ABM4D8L6_HYDVU</name>
<evidence type="ECO:0000256" key="1">
    <source>
        <dbReference type="ARBA" id="ARBA00005641"/>
    </source>
</evidence>
<dbReference type="Pfam" id="PF00150">
    <property type="entry name" value="Cellulase"/>
    <property type="match status" value="1"/>
</dbReference>
<feature type="signal peptide" evidence="5">
    <location>
        <begin position="1"/>
        <end position="26"/>
    </location>
</feature>
<dbReference type="PANTHER" id="PTHR31308">
    <property type="match status" value="1"/>
</dbReference>
<evidence type="ECO:0000313" key="8">
    <source>
        <dbReference type="Proteomes" id="UP001652625"/>
    </source>
</evidence>
<accession>A0ABM4D8L6</accession>
<keyword evidence="5" id="KW-0732">Signal</keyword>
<dbReference type="Pfam" id="PF18564">
    <property type="entry name" value="Glyco_hydro_5_C"/>
    <property type="match status" value="1"/>
</dbReference>
<keyword evidence="2 4" id="KW-0378">Hydrolase</keyword>
<organism evidence="8 9">
    <name type="scientific">Hydra vulgaris</name>
    <name type="common">Hydra</name>
    <name type="synonym">Hydra attenuata</name>
    <dbReference type="NCBI Taxonomy" id="6087"/>
    <lineage>
        <taxon>Eukaryota</taxon>
        <taxon>Metazoa</taxon>
        <taxon>Cnidaria</taxon>
        <taxon>Hydrozoa</taxon>
        <taxon>Hydroidolina</taxon>
        <taxon>Anthoathecata</taxon>
        <taxon>Aplanulata</taxon>
        <taxon>Hydridae</taxon>
        <taxon>Hydra</taxon>
    </lineage>
</organism>
<evidence type="ECO:0000259" key="6">
    <source>
        <dbReference type="Pfam" id="PF00150"/>
    </source>
</evidence>
<protein>
    <submittedName>
        <fullName evidence="9">Endoglycoceramidase-like isoform X2</fullName>
    </submittedName>
</protein>
<dbReference type="InterPro" id="IPR001547">
    <property type="entry name" value="Glyco_hydro_5"/>
</dbReference>
<dbReference type="Gene3D" id="3.20.20.80">
    <property type="entry name" value="Glycosidases"/>
    <property type="match status" value="1"/>
</dbReference>
<feature type="domain" description="Glycoside hydrolase family 5 C-terminal" evidence="7">
    <location>
        <begin position="406"/>
        <end position="488"/>
    </location>
</feature>
<evidence type="ECO:0000256" key="5">
    <source>
        <dbReference type="SAM" id="SignalP"/>
    </source>
</evidence>
<dbReference type="InterPro" id="IPR041036">
    <property type="entry name" value="GH5_C"/>
</dbReference>
<evidence type="ECO:0000256" key="3">
    <source>
        <dbReference type="ARBA" id="ARBA00023295"/>
    </source>
</evidence>
<dbReference type="RefSeq" id="XP_065670675.1">
    <property type="nucleotide sequence ID" value="XM_065814603.1"/>
</dbReference>
<dbReference type="InterPro" id="IPR018087">
    <property type="entry name" value="Glyco_hydro_5_CS"/>
</dbReference>
<dbReference type="Proteomes" id="UP001652625">
    <property type="component" value="Chromosome 12"/>
</dbReference>
<dbReference type="PANTHER" id="PTHR31308:SF3">
    <property type="entry name" value="ENDOGLYCOCERAMIDASE"/>
    <property type="match status" value="1"/>
</dbReference>
<dbReference type="GeneID" id="100192295"/>
<dbReference type="PROSITE" id="PS00659">
    <property type="entry name" value="GLYCOSYL_HYDROL_F5"/>
    <property type="match status" value="1"/>
</dbReference>
<dbReference type="Gene3D" id="2.60.40.1180">
    <property type="entry name" value="Golgi alpha-mannosidase II"/>
    <property type="match status" value="1"/>
</dbReference>
<evidence type="ECO:0000256" key="4">
    <source>
        <dbReference type="RuleBase" id="RU361153"/>
    </source>
</evidence>
<evidence type="ECO:0000259" key="7">
    <source>
        <dbReference type="Pfam" id="PF18564"/>
    </source>
</evidence>
<comment type="similarity">
    <text evidence="1 4">Belongs to the glycosyl hydrolase 5 (cellulase A) family.</text>
</comment>
<feature type="chain" id="PRO_5046214290" evidence="5">
    <location>
        <begin position="27"/>
        <end position="525"/>
    </location>
</feature>